<evidence type="ECO:0000313" key="1">
    <source>
        <dbReference type="EMBL" id="CAK5125382.1"/>
    </source>
</evidence>
<reference evidence="1" key="1">
    <citation type="submission" date="2023-11" db="EMBL/GenBank/DDBJ databases">
        <authorList>
            <person name="Poullet M."/>
        </authorList>
    </citation>
    <scope>NUCLEOTIDE SEQUENCE</scope>
    <source>
        <strain evidence="1">E1834</strain>
    </source>
</reference>
<keyword evidence="2" id="KW-1185">Reference proteome</keyword>
<protein>
    <submittedName>
        <fullName evidence="1">Uncharacterized protein</fullName>
    </submittedName>
</protein>
<accession>A0ACB1B8U5</accession>
<dbReference type="Proteomes" id="UP001497535">
    <property type="component" value="Unassembled WGS sequence"/>
</dbReference>
<evidence type="ECO:0000313" key="2">
    <source>
        <dbReference type="Proteomes" id="UP001497535"/>
    </source>
</evidence>
<sequence length="522" mass="62109">MFNSISVILLLSLIFLKILSFLLIIKTSKLISAPINYEKIVSKDKAETSAVPVENQVYDDILRKIELIESRMKRIEREKRYSDANCSLVFNNFIDEYSLDISNLLKKLEILKNKIQQNYPNIYLLYYLKDFLLSSDDYEKLKSFEKSLNSLDYQESIKATIKELIKIRFEINSFVQEIDLAIISKRSVGEFYLFSDSFERDSQILESILEDILKEFFDLCKKYGIVTDVFLRKKYEILKIIKKYQSMHDLPNEFQNFIFNSIVTNLDDILLQKLPLKDVNLAGVNLIIKNVMTSGIFNFAQEKAIKVLAELINTIDRLICNEIEFKEFTSNEQLVIIAQNYMKINLLLSSNKIFFEFFKFIRKIHNFWMVRGQYDTESRQIKIKWTKFEIATVWYFREKLIPEYLTRLTINFEFIDNPEWPNEWFNLKESERKEAVESRNFIKMIEKQVEVNMAKLLIYWERLEKWFNINKAIGKLTEDNKSQVEDQLNLQRENEIPNDLNKILFRIFVDLKKYGLNGASEP</sequence>
<gene>
    <name evidence="1" type="ORF">MENTE1834_LOCUS48040</name>
</gene>
<proteinExistence type="predicted"/>
<comment type="caution">
    <text evidence="1">The sequence shown here is derived from an EMBL/GenBank/DDBJ whole genome shotgun (WGS) entry which is preliminary data.</text>
</comment>
<organism evidence="1 2">
    <name type="scientific">Meloidogyne enterolobii</name>
    <name type="common">Root-knot nematode worm</name>
    <name type="synonym">Meloidogyne mayaguensis</name>
    <dbReference type="NCBI Taxonomy" id="390850"/>
    <lineage>
        <taxon>Eukaryota</taxon>
        <taxon>Metazoa</taxon>
        <taxon>Ecdysozoa</taxon>
        <taxon>Nematoda</taxon>
        <taxon>Chromadorea</taxon>
        <taxon>Rhabditida</taxon>
        <taxon>Tylenchina</taxon>
        <taxon>Tylenchomorpha</taxon>
        <taxon>Tylenchoidea</taxon>
        <taxon>Meloidogynidae</taxon>
        <taxon>Meloidogyninae</taxon>
        <taxon>Meloidogyne</taxon>
    </lineage>
</organism>
<name>A0ACB1B8U5_MELEN</name>
<dbReference type="EMBL" id="CAVMJV010000211">
    <property type="protein sequence ID" value="CAK5125382.1"/>
    <property type="molecule type" value="Genomic_DNA"/>
</dbReference>